<evidence type="ECO:0000313" key="2">
    <source>
        <dbReference type="Proteomes" id="UP000886814"/>
    </source>
</evidence>
<gene>
    <name evidence="1" type="ORF">H9747_06815</name>
</gene>
<dbReference type="PANTHER" id="PTHR43481:SF4">
    <property type="entry name" value="GLYCEROL-1-PHOSPHATE PHOSPHOHYDROLASE 1-RELATED"/>
    <property type="match status" value="1"/>
</dbReference>
<dbReference type="Gene3D" id="3.40.50.1000">
    <property type="entry name" value="HAD superfamily/HAD-like"/>
    <property type="match status" value="1"/>
</dbReference>
<dbReference type="EMBL" id="DXIQ01000039">
    <property type="protein sequence ID" value="HIV38698.1"/>
    <property type="molecule type" value="Genomic_DNA"/>
</dbReference>
<organism evidence="1 2">
    <name type="scientific">Candidatus Blautia stercorigallinarum</name>
    <dbReference type="NCBI Taxonomy" id="2838501"/>
    <lineage>
        <taxon>Bacteria</taxon>
        <taxon>Bacillati</taxon>
        <taxon>Bacillota</taxon>
        <taxon>Clostridia</taxon>
        <taxon>Lachnospirales</taxon>
        <taxon>Lachnospiraceae</taxon>
        <taxon>Blautia</taxon>
    </lineage>
</organism>
<dbReference type="CDD" id="cd07505">
    <property type="entry name" value="HAD_BPGM-like"/>
    <property type="match status" value="1"/>
</dbReference>
<dbReference type="SUPFAM" id="SSF56784">
    <property type="entry name" value="HAD-like"/>
    <property type="match status" value="1"/>
</dbReference>
<proteinExistence type="predicted"/>
<sequence>MKSLDIEGAIFDVDGTLLDSMGYWEHLGDEYLLSRQLQPPENLADLLASMTLLEAAKYFKDRYGIQDEAEEMIKDFEKLMEGHYQVDIPEKEGVRQVLEDLQERQIPMYIATATQRPMVETALKRTGLEKYFQGMITCQEAGENKRNPLIYQIARERLGTQKERTAVFEDAAFAAQTARKDGFFLVGIYDVWEPEQELLKKTADIYLRTWSEWK</sequence>
<comment type="caution">
    <text evidence="1">The sequence shown here is derived from an EMBL/GenBank/DDBJ whole genome shotgun (WGS) entry which is preliminary data.</text>
</comment>
<name>A0A9D1TF02_9FIRM</name>
<dbReference type="NCBIfam" id="TIGR01509">
    <property type="entry name" value="HAD-SF-IA-v3"/>
    <property type="match status" value="1"/>
</dbReference>
<evidence type="ECO:0000313" key="1">
    <source>
        <dbReference type="EMBL" id="HIV38698.1"/>
    </source>
</evidence>
<dbReference type="InterPro" id="IPR036412">
    <property type="entry name" value="HAD-like_sf"/>
</dbReference>
<dbReference type="InterPro" id="IPR006439">
    <property type="entry name" value="HAD-SF_hydro_IA"/>
</dbReference>
<dbReference type="InterPro" id="IPR041492">
    <property type="entry name" value="HAD_2"/>
</dbReference>
<dbReference type="InterPro" id="IPR023198">
    <property type="entry name" value="PGP-like_dom2"/>
</dbReference>
<reference evidence="1" key="1">
    <citation type="journal article" date="2021" name="PeerJ">
        <title>Extensive microbial diversity within the chicken gut microbiome revealed by metagenomics and culture.</title>
        <authorList>
            <person name="Gilroy R."/>
            <person name="Ravi A."/>
            <person name="Getino M."/>
            <person name="Pursley I."/>
            <person name="Horton D.L."/>
            <person name="Alikhan N.F."/>
            <person name="Baker D."/>
            <person name="Gharbi K."/>
            <person name="Hall N."/>
            <person name="Watson M."/>
            <person name="Adriaenssens E.M."/>
            <person name="Foster-Nyarko E."/>
            <person name="Jarju S."/>
            <person name="Secka A."/>
            <person name="Antonio M."/>
            <person name="Oren A."/>
            <person name="Chaudhuri R.R."/>
            <person name="La Ragione R."/>
            <person name="Hildebrand F."/>
            <person name="Pallen M.J."/>
        </authorList>
    </citation>
    <scope>NUCLEOTIDE SEQUENCE</scope>
    <source>
        <strain evidence="1">CHK195-9823</strain>
    </source>
</reference>
<dbReference type="SFLD" id="SFLDS00003">
    <property type="entry name" value="Haloacid_Dehalogenase"/>
    <property type="match status" value="1"/>
</dbReference>
<dbReference type="PRINTS" id="PR00413">
    <property type="entry name" value="HADHALOGNASE"/>
</dbReference>
<dbReference type="InterPro" id="IPR023214">
    <property type="entry name" value="HAD_sf"/>
</dbReference>
<dbReference type="Proteomes" id="UP000886814">
    <property type="component" value="Unassembled WGS sequence"/>
</dbReference>
<dbReference type="Gene3D" id="1.10.150.240">
    <property type="entry name" value="Putative phosphatase, domain 2"/>
    <property type="match status" value="1"/>
</dbReference>
<accession>A0A9D1TF02</accession>
<protein>
    <submittedName>
        <fullName evidence="1">HAD family phosphatase</fullName>
    </submittedName>
</protein>
<dbReference type="PANTHER" id="PTHR43481">
    <property type="entry name" value="FRUCTOSE-1-PHOSPHATE PHOSPHATASE"/>
    <property type="match status" value="1"/>
</dbReference>
<dbReference type="AlphaFoldDB" id="A0A9D1TF02"/>
<reference evidence="1" key="2">
    <citation type="submission" date="2021-04" db="EMBL/GenBank/DDBJ databases">
        <authorList>
            <person name="Gilroy R."/>
        </authorList>
    </citation>
    <scope>NUCLEOTIDE SEQUENCE</scope>
    <source>
        <strain evidence="1">CHK195-9823</strain>
    </source>
</reference>
<dbReference type="SFLD" id="SFLDG01129">
    <property type="entry name" value="C1.5:_HAD__Beta-PGM__Phosphata"/>
    <property type="match status" value="1"/>
</dbReference>
<dbReference type="GO" id="GO:0050308">
    <property type="term" value="F:sugar-phosphatase activity"/>
    <property type="evidence" value="ECO:0007669"/>
    <property type="project" value="TreeGrafter"/>
</dbReference>
<dbReference type="InterPro" id="IPR051806">
    <property type="entry name" value="HAD-like_SPP"/>
</dbReference>
<dbReference type="Pfam" id="PF13419">
    <property type="entry name" value="HAD_2"/>
    <property type="match status" value="1"/>
</dbReference>